<protein>
    <submittedName>
        <fullName evidence="1">Uncharacterized protein</fullName>
    </submittedName>
</protein>
<dbReference type="AlphaFoldDB" id="A0A563VKC8"/>
<dbReference type="EMBL" id="CAACVJ010000025">
    <property type="protein sequence ID" value="VEP11793.1"/>
    <property type="molecule type" value="Genomic_DNA"/>
</dbReference>
<evidence type="ECO:0000313" key="1">
    <source>
        <dbReference type="EMBL" id="VEP11793.1"/>
    </source>
</evidence>
<evidence type="ECO:0000313" key="2">
    <source>
        <dbReference type="Proteomes" id="UP000320055"/>
    </source>
</evidence>
<reference evidence="1 2" key="1">
    <citation type="submission" date="2019-01" db="EMBL/GenBank/DDBJ databases">
        <authorList>
            <person name="Brito A."/>
        </authorList>
    </citation>
    <scope>NUCLEOTIDE SEQUENCE [LARGE SCALE GENOMIC DNA]</scope>
    <source>
        <strain evidence="1">1</strain>
    </source>
</reference>
<sequence>MVNIVLTNQEIKPKTSKIMPHISADIIEQFKTEFENYISIVSLRCGTILPILRQIFSLAKAPTR</sequence>
<gene>
    <name evidence="1" type="ORF">H1P_1200006</name>
</gene>
<accession>A0A563VKC8</accession>
<proteinExistence type="predicted"/>
<keyword evidence="2" id="KW-1185">Reference proteome</keyword>
<dbReference type="Proteomes" id="UP000320055">
    <property type="component" value="Unassembled WGS sequence"/>
</dbReference>
<name>A0A563VKC8_9CYAN</name>
<organism evidence="1 2">
    <name type="scientific">Hyella patelloides LEGE 07179</name>
    <dbReference type="NCBI Taxonomy" id="945734"/>
    <lineage>
        <taxon>Bacteria</taxon>
        <taxon>Bacillati</taxon>
        <taxon>Cyanobacteriota</taxon>
        <taxon>Cyanophyceae</taxon>
        <taxon>Pleurocapsales</taxon>
        <taxon>Hyellaceae</taxon>
        <taxon>Hyella</taxon>
    </lineage>
</organism>